<dbReference type="OrthoDB" id="10604483at2759"/>
<accession>A0A016TP18</accession>
<keyword evidence="3" id="KW-0472">Membrane</keyword>
<keyword evidence="5" id="KW-1185">Reference proteome</keyword>
<organism evidence="4 5">
    <name type="scientific">Ancylostoma ceylanicum</name>
    <dbReference type="NCBI Taxonomy" id="53326"/>
    <lineage>
        <taxon>Eukaryota</taxon>
        <taxon>Metazoa</taxon>
        <taxon>Ecdysozoa</taxon>
        <taxon>Nematoda</taxon>
        <taxon>Chromadorea</taxon>
        <taxon>Rhabditida</taxon>
        <taxon>Rhabditina</taxon>
        <taxon>Rhabditomorpha</taxon>
        <taxon>Strongyloidea</taxon>
        <taxon>Ancylostomatidae</taxon>
        <taxon>Ancylostomatinae</taxon>
        <taxon>Ancylostoma</taxon>
    </lineage>
</organism>
<feature type="compositionally biased region" description="Low complexity" evidence="2">
    <location>
        <begin position="168"/>
        <end position="188"/>
    </location>
</feature>
<dbReference type="Proteomes" id="UP000024635">
    <property type="component" value="Unassembled WGS sequence"/>
</dbReference>
<evidence type="ECO:0000313" key="5">
    <source>
        <dbReference type="Proteomes" id="UP000024635"/>
    </source>
</evidence>
<protein>
    <submittedName>
        <fullName evidence="4">Uncharacterized protein</fullName>
    </submittedName>
</protein>
<feature type="region of interest" description="Disordered" evidence="2">
    <location>
        <begin position="130"/>
        <end position="202"/>
    </location>
</feature>
<evidence type="ECO:0000256" key="2">
    <source>
        <dbReference type="SAM" id="MobiDB-lite"/>
    </source>
</evidence>
<gene>
    <name evidence="4" type="primary">Acey_s0087.g2017</name>
    <name evidence="4" type="ORF">Y032_0087g2017</name>
</gene>
<evidence type="ECO:0000256" key="3">
    <source>
        <dbReference type="SAM" id="Phobius"/>
    </source>
</evidence>
<name>A0A016TP18_9BILA</name>
<comment type="caution">
    <text evidence="4">The sequence shown here is derived from an EMBL/GenBank/DDBJ whole genome shotgun (WGS) entry which is preliminary data.</text>
</comment>
<proteinExistence type="predicted"/>
<dbReference type="AlphaFoldDB" id="A0A016TP18"/>
<reference evidence="5" key="1">
    <citation type="journal article" date="2015" name="Nat. Genet.">
        <title>The genome and transcriptome of the zoonotic hookworm Ancylostoma ceylanicum identify infection-specific gene families.</title>
        <authorList>
            <person name="Schwarz E.M."/>
            <person name="Hu Y."/>
            <person name="Antoshechkin I."/>
            <person name="Miller M.M."/>
            <person name="Sternberg P.W."/>
            <person name="Aroian R.V."/>
        </authorList>
    </citation>
    <scope>NUCLEOTIDE SEQUENCE</scope>
    <source>
        <strain evidence="5">HY135</strain>
    </source>
</reference>
<evidence type="ECO:0000256" key="1">
    <source>
        <dbReference type="SAM" id="Coils"/>
    </source>
</evidence>
<evidence type="ECO:0000313" key="4">
    <source>
        <dbReference type="EMBL" id="EYC04456.1"/>
    </source>
</evidence>
<sequence>MDPSNDTGVTENDAVDTVPVGRLTTIDPKKAGATMAAVTTQPEPGEAISSRKSLFGEGYDPTTILIISIAILGVLFIILVLLIALCWQQRQQRKKLRLAQEIEAAEKDEKRRKRKRRLLRRKHSESPAYGLDELFLARKKSPKKGSSDTTPKTDQKPSPQGGKSNEGQSAEPPAAAQAPQPASDQPPENGDDAGYEMVGKTI</sequence>
<keyword evidence="3" id="KW-1133">Transmembrane helix</keyword>
<feature type="coiled-coil region" evidence="1">
    <location>
        <begin position="88"/>
        <end position="122"/>
    </location>
</feature>
<feature type="compositionally biased region" description="Polar residues" evidence="2">
    <location>
        <begin position="147"/>
        <end position="167"/>
    </location>
</feature>
<feature type="transmembrane region" description="Helical" evidence="3">
    <location>
        <begin position="64"/>
        <end position="87"/>
    </location>
</feature>
<dbReference type="EMBL" id="JARK01001423">
    <property type="protein sequence ID" value="EYC04456.1"/>
    <property type="molecule type" value="Genomic_DNA"/>
</dbReference>
<keyword evidence="1" id="KW-0175">Coiled coil</keyword>
<keyword evidence="3" id="KW-0812">Transmembrane</keyword>
<dbReference type="CDD" id="cd12087">
    <property type="entry name" value="TM_EGFR-like"/>
    <property type="match status" value="1"/>
</dbReference>